<dbReference type="RefSeq" id="WP_390363650.1">
    <property type="nucleotide sequence ID" value="NZ_JBHTKJ010000053.1"/>
</dbReference>
<evidence type="ECO:0000313" key="2">
    <source>
        <dbReference type="Proteomes" id="UP001597040"/>
    </source>
</evidence>
<dbReference type="Proteomes" id="UP001597040">
    <property type="component" value="Unassembled WGS sequence"/>
</dbReference>
<keyword evidence="2" id="KW-1185">Reference proteome</keyword>
<gene>
    <name evidence="1" type="ORF">ACFQ3N_16600</name>
</gene>
<proteinExistence type="predicted"/>
<organism evidence="1 2">
    <name type="scientific">Virgibacillus byunsanensis</name>
    <dbReference type="NCBI Taxonomy" id="570945"/>
    <lineage>
        <taxon>Bacteria</taxon>
        <taxon>Bacillati</taxon>
        <taxon>Bacillota</taxon>
        <taxon>Bacilli</taxon>
        <taxon>Bacillales</taxon>
        <taxon>Bacillaceae</taxon>
        <taxon>Virgibacillus</taxon>
    </lineage>
</organism>
<name>A0ABW3LR65_9BACI</name>
<accession>A0ABW3LR65</accession>
<sequence>MNLVKWLEDDVPFGLNDEIEKIFIFRCLDCKGTDEVPEYIIDEFSVDLNEGEKSNYIVHTVYIEF</sequence>
<protein>
    <submittedName>
        <fullName evidence="1">Uncharacterized protein</fullName>
    </submittedName>
</protein>
<comment type="caution">
    <text evidence="1">The sequence shown here is derived from an EMBL/GenBank/DDBJ whole genome shotgun (WGS) entry which is preliminary data.</text>
</comment>
<evidence type="ECO:0000313" key="1">
    <source>
        <dbReference type="EMBL" id="MFD1039994.1"/>
    </source>
</evidence>
<dbReference type="EMBL" id="JBHTKJ010000053">
    <property type="protein sequence ID" value="MFD1039994.1"/>
    <property type="molecule type" value="Genomic_DNA"/>
</dbReference>
<reference evidence="2" key="1">
    <citation type="journal article" date="2019" name="Int. J. Syst. Evol. Microbiol.">
        <title>The Global Catalogue of Microorganisms (GCM) 10K type strain sequencing project: providing services to taxonomists for standard genome sequencing and annotation.</title>
        <authorList>
            <consortium name="The Broad Institute Genomics Platform"/>
            <consortium name="The Broad Institute Genome Sequencing Center for Infectious Disease"/>
            <person name="Wu L."/>
            <person name="Ma J."/>
        </authorList>
    </citation>
    <scope>NUCLEOTIDE SEQUENCE [LARGE SCALE GENOMIC DNA]</scope>
    <source>
        <strain evidence="2">CCUG 56754</strain>
    </source>
</reference>